<reference evidence="2 3" key="1">
    <citation type="submission" date="2019-08" db="EMBL/GenBank/DDBJ databases">
        <title>Draft genome sequence of Citrobacter portucalensis strain isolated from green turtle.</title>
        <authorList>
            <person name="Fernandes M.R."/>
            <person name="Sellera F.P."/>
            <person name="Goldeberg D.W."/>
            <person name="Costa D.C."/>
            <person name="Lincopan N."/>
        </authorList>
    </citation>
    <scope>NUCLEOTIDE SEQUENCE [LARGE SCALE GENOMIC DNA]</scope>
    <source>
        <strain evidence="2 3">TV06</strain>
    </source>
</reference>
<dbReference type="PROSITE" id="PS50035">
    <property type="entry name" value="PLD"/>
    <property type="match status" value="1"/>
</dbReference>
<sequence>MTDLYTNRNSQQDFVKHGFTHHIQNNMDVFIASAFFTEFDIIENLLEKGCHIRIVVRLGFPTSPFALEKLLLHKNIEARFFTNNSFHPKLYIFGDRTLLVGSANLTSAALLTNQEIMVSLNSEDHRFEELTTLFSHYWESAHVLSKEAIRDYKNIYNKHSKLSSQIKNFDNEVLDKIGDINYSNINRGKKYISQSSIFLESYRKSYQTSVYAFKCIEEIYSSFARKVTEKQIPLRLEIDSFFSFVRDFHATQETWAAQPIGWTDMQQSHLRTLIDEWLSTPWEHFEERIVPINYPLIYKVFNSPQSIEQSDIDEIVEALCVLHSFHDRLRFYKGGLDTLIEEFSTSNEIAQIKKTITYLLYGKGDIIKRMSDCIYNEEYKLNAFGQSNVQELIGWINKENLPVINGRTTKVLRYFGFDIRQL</sequence>
<evidence type="ECO:0000259" key="1">
    <source>
        <dbReference type="PROSITE" id="PS50035"/>
    </source>
</evidence>
<dbReference type="Proteomes" id="UP000323297">
    <property type="component" value="Unassembled WGS sequence"/>
</dbReference>
<dbReference type="AlphaFoldDB" id="A0A5B0T360"/>
<organism evidence="2 3">
    <name type="scientific">Citrobacter portucalensis</name>
    <dbReference type="NCBI Taxonomy" id="1639133"/>
    <lineage>
        <taxon>Bacteria</taxon>
        <taxon>Pseudomonadati</taxon>
        <taxon>Pseudomonadota</taxon>
        <taxon>Gammaproteobacteria</taxon>
        <taxon>Enterobacterales</taxon>
        <taxon>Enterobacteriaceae</taxon>
        <taxon>Citrobacter</taxon>
        <taxon>Citrobacter freundii complex</taxon>
    </lineage>
</organism>
<dbReference type="Gene3D" id="3.30.870.10">
    <property type="entry name" value="Endonuclease Chain A"/>
    <property type="match status" value="1"/>
</dbReference>
<dbReference type="Pfam" id="PF13091">
    <property type="entry name" value="PLDc_2"/>
    <property type="match status" value="1"/>
</dbReference>
<dbReference type="RefSeq" id="WP_149607538.1">
    <property type="nucleotide sequence ID" value="NZ_VTZD01000011.1"/>
</dbReference>
<evidence type="ECO:0000313" key="2">
    <source>
        <dbReference type="EMBL" id="KAA1144500.1"/>
    </source>
</evidence>
<gene>
    <name evidence="2" type="ORF">D3H66_08765</name>
</gene>
<dbReference type="GO" id="GO:0006793">
    <property type="term" value="P:phosphorus metabolic process"/>
    <property type="evidence" value="ECO:0007669"/>
    <property type="project" value="UniProtKB-ARBA"/>
</dbReference>
<comment type="caution">
    <text evidence="2">The sequence shown here is derived from an EMBL/GenBank/DDBJ whole genome shotgun (WGS) entry which is preliminary data.</text>
</comment>
<name>A0A5B0T360_9ENTR</name>
<dbReference type="InterPro" id="IPR001736">
    <property type="entry name" value="PLipase_D/transphosphatidylase"/>
</dbReference>
<proteinExistence type="predicted"/>
<dbReference type="GO" id="GO:0003824">
    <property type="term" value="F:catalytic activity"/>
    <property type="evidence" value="ECO:0007669"/>
    <property type="project" value="InterPro"/>
</dbReference>
<dbReference type="SUPFAM" id="SSF56024">
    <property type="entry name" value="Phospholipase D/nuclease"/>
    <property type="match status" value="1"/>
</dbReference>
<dbReference type="InterPro" id="IPR025202">
    <property type="entry name" value="PLD-like_dom"/>
</dbReference>
<protein>
    <submittedName>
        <fullName evidence="2">Alcohol dehydrogenase</fullName>
    </submittedName>
</protein>
<evidence type="ECO:0000313" key="3">
    <source>
        <dbReference type="Proteomes" id="UP000323297"/>
    </source>
</evidence>
<accession>A0A5B0T360</accession>
<dbReference type="EMBL" id="VTZD01000011">
    <property type="protein sequence ID" value="KAA1144500.1"/>
    <property type="molecule type" value="Genomic_DNA"/>
</dbReference>
<feature type="domain" description="PLD phosphodiesterase" evidence="1">
    <location>
        <begin position="82"/>
        <end position="109"/>
    </location>
</feature>